<feature type="transmembrane region" description="Helical" evidence="2">
    <location>
        <begin position="669"/>
        <end position="688"/>
    </location>
</feature>
<comment type="caution">
    <text evidence="6">The sequence shown here is derived from an EMBL/GenBank/DDBJ whole genome shotgun (WGS) entry which is preliminary data.</text>
</comment>
<evidence type="ECO:0000259" key="4">
    <source>
        <dbReference type="Pfam" id="PF12430"/>
    </source>
</evidence>
<gene>
    <name evidence="6" type="ORF">QBC42DRAFT_308919</name>
</gene>
<feature type="compositionally biased region" description="Low complexity" evidence="1">
    <location>
        <begin position="401"/>
        <end position="420"/>
    </location>
</feature>
<feature type="compositionally biased region" description="Basic and acidic residues" evidence="1">
    <location>
        <begin position="136"/>
        <end position="152"/>
    </location>
</feature>
<dbReference type="PANTHER" id="PTHR47815">
    <property type="entry name" value="UNIVERSAL STRESS PROTEIN A FAMILY PROTEIN C25B2.10"/>
    <property type="match status" value="1"/>
</dbReference>
<feature type="transmembrane region" description="Helical" evidence="2">
    <location>
        <begin position="741"/>
        <end position="765"/>
    </location>
</feature>
<feature type="compositionally biased region" description="Acidic residues" evidence="1">
    <location>
        <begin position="437"/>
        <end position="455"/>
    </location>
</feature>
<feature type="domain" description="Golgi pH regulator conserved" evidence="5">
    <location>
        <begin position="733"/>
        <end position="802"/>
    </location>
</feature>
<feature type="transmembrane region" description="Helical" evidence="2">
    <location>
        <begin position="1005"/>
        <end position="1024"/>
    </location>
</feature>
<dbReference type="Pfam" id="PF00582">
    <property type="entry name" value="Usp"/>
    <property type="match status" value="1"/>
</dbReference>
<keyword evidence="7" id="KW-1185">Reference proteome</keyword>
<keyword evidence="2" id="KW-1133">Transmembrane helix</keyword>
<feature type="compositionally biased region" description="Low complexity" evidence="1">
    <location>
        <begin position="54"/>
        <end position="89"/>
    </location>
</feature>
<dbReference type="Pfam" id="PF12537">
    <property type="entry name" value="GPHR_N"/>
    <property type="match status" value="1"/>
</dbReference>
<dbReference type="GO" id="GO:0016020">
    <property type="term" value="C:membrane"/>
    <property type="evidence" value="ECO:0007669"/>
    <property type="project" value="InterPro"/>
</dbReference>
<feature type="domain" description="UspA" evidence="3">
    <location>
        <begin position="191"/>
        <end position="325"/>
    </location>
</feature>
<feature type="compositionally biased region" description="Polar residues" evidence="1">
    <location>
        <begin position="421"/>
        <end position="431"/>
    </location>
</feature>
<evidence type="ECO:0000259" key="5">
    <source>
        <dbReference type="Pfam" id="PF12537"/>
    </source>
</evidence>
<feature type="compositionally biased region" description="Polar residues" evidence="1">
    <location>
        <begin position="1"/>
        <end position="17"/>
    </location>
</feature>
<feature type="transmembrane region" description="Helical" evidence="2">
    <location>
        <begin position="894"/>
        <end position="915"/>
    </location>
</feature>
<feature type="compositionally biased region" description="Basic and acidic residues" evidence="1">
    <location>
        <begin position="23"/>
        <end position="37"/>
    </location>
</feature>
<keyword evidence="2" id="KW-0812">Transmembrane</keyword>
<dbReference type="InterPro" id="IPR022535">
    <property type="entry name" value="Golgi_pH-regulator_cons_dom"/>
</dbReference>
<feature type="region of interest" description="Disordered" evidence="1">
    <location>
        <begin position="391"/>
        <end position="484"/>
    </location>
</feature>
<dbReference type="EMBL" id="MU865085">
    <property type="protein sequence ID" value="KAK4458054.1"/>
    <property type="molecule type" value="Genomic_DNA"/>
</dbReference>
<dbReference type="Proteomes" id="UP001321749">
    <property type="component" value="Unassembled WGS sequence"/>
</dbReference>
<sequence>MAGNTANHVLALKTSSPLAAKSPDSDVSPHTKPRSDPADYFSHASPVPGVKTDGAPAPGAAAPPIAVASSGASTADTADTTLTASSSNSVSDGLGKLRQVSQDNDSRPNVPSRKSSTASVTFRPPRNPSLPQGIPRKTDNRRLRESSPEPKRFKQHVGFDNLPVGEATKNNPSSLVLQARHQGYQPSRRSRTFMVGVDEHAYSDYALVWLLNNMVDDGDEVVCVRVLESPVSSKGEKVYQEDAKKLLATIQSKNEHNKAISIVLEYSVGKLHDTFQQMLSMYNPSMLVVGTKGRSLGGIQGLMNTRNSFSKYCLQYSPIPVVVVRPDDKRLKKKEKRTHDPSRQSYAAMLAHNSGKHEVDSGAGSIYELETAISPDEEAHRVAKAIGLPASFDPTIKPYQPAFGSRRSSPAPAPRSTLSPGTTSVLQSSEPTRTESGDEESDNEKDEDDEDEFEVEAVSAQQVPRRDNSEIDKEQEQKKRLHDMEVGEAAALLNYDDDDLSSSCSPTSCGSPSLFSFILSSSPFVLTFIFTTAYSYTSLFPLLTKLQQSPTSSNSTISDGEDHFLPVSAPPSLRQAHAEHAAKSPQRKIAGLTFAVTIGLSVVLGELICAEVLEALSVEVRGGLLRITVPTLMVLLVGIIPLLEVQSVVGSWLGLKFGRDGRTGRIPRVAWGLLLGVWGLWLGGFWYMGRVVDFKQGRGGQEVVTGRMGFDSTGMMMGSRFGGESGTEGGGGLSRACLERIGVIGILSMALLSGFASVSSPWHTFADNRAYKRRPITDADIARKQVGLDATGELLATKRHRLRSLQRKAQAVAEGIGGNGASGRDPSPSGGGGGLVGKLVGSLKTITGSGSAEAAEIKALQVEISGLETMEANLAASLASLKARRAAHARDGTTLGWLFAVPQYAFAIYCVYRILATVLTTIRRTLASYPSAYAPSFSSSDPVSRLLGLLAKHWDPKLDQVAWARQISFLLSGVILAASGNSVLQTFRIFAKWMPGLLYQAQSNLALLIGQIAATYVISAALLLRSSLPREVGRSVGDALESALEPSFVDRWFEGWFLLASVLTAVGIWVGRKVSISGEWDEWDEYGGEEMGVIGTKRS</sequence>
<feature type="transmembrane region" description="Helical" evidence="2">
    <location>
        <begin position="589"/>
        <end position="613"/>
    </location>
</feature>
<organism evidence="6 7">
    <name type="scientific">Cladorrhinum samala</name>
    <dbReference type="NCBI Taxonomy" id="585594"/>
    <lineage>
        <taxon>Eukaryota</taxon>
        <taxon>Fungi</taxon>
        <taxon>Dikarya</taxon>
        <taxon>Ascomycota</taxon>
        <taxon>Pezizomycotina</taxon>
        <taxon>Sordariomycetes</taxon>
        <taxon>Sordariomycetidae</taxon>
        <taxon>Sordariales</taxon>
        <taxon>Podosporaceae</taxon>
        <taxon>Cladorrhinum</taxon>
    </lineage>
</organism>
<feature type="domain" description="Abscisic acid G-protein coupled receptor-like" evidence="4">
    <location>
        <begin position="890"/>
        <end position="1073"/>
    </location>
</feature>
<dbReference type="InterPro" id="IPR025969">
    <property type="entry name" value="ABA_GPCR_dom"/>
</dbReference>
<feature type="compositionally biased region" description="Basic and acidic residues" evidence="1">
    <location>
        <begin position="464"/>
        <end position="484"/>
    </location>
</feature>
<dbReference type="Pfam" id="PF12430">
    <property type="entry name" value="ABA_GPCR"/>
    <property type="match status" value="1"/>
</dbReference>
<proteinExistence type="predicted"/>
<dbReference type="CDD" id="cd23659">
    <property type="entry name" value="USP_At3g01520-like"/>
    <property type="match status" value="1"/>
</dbReference>
<evidence type="ECO:0000313" key="7">
    <source>
        <dbReference type="Proteomes" id="UP001321749"/>
    </source>
</evidence>
<dbReference type="SUPFAM" id="SSF52402">
    <property type="entry name" value="Adenine nucleotide alpha hydrolases-like"/>
    <property type="match status" value="1"/>
</dbReference>
<protein>
    <submittedName>
        <fullName evidence="6">Universal stress protein family domain protein</fullName>
    </submittedName>
</protein>
<dbReference type="InterPro" id="IPR014729">
    <property type="entry name" value="Rossmann-like_a/b/a_fold"/>
</dbReference>
<evidence type="ECO:0000256" key="1">
    <source>
        <dbReference type="SAM" id="MobiDB-lite"/>
    </source>
</evidence>
<dbReference type="Gene3D" id="3.40.50.620">
    <property type="entry name" value="HUPs"/>
    <property type="match status" value="1"/>
</dbReference>
<reference evidence="6" key="2">
    <citation type="submission" date="2023-06" db="EMBL/GenBank/DDBJ databases">
        <authorList>
            <consortium name="Lawrence Berkeley National Laboratory"/>
            <person name="Mondo S.J."/>
            <person name="Hensen N."/>
            <person name="Bonometti L."/>
            <person name="Westerberg I."/>
            <person name="Brannstrom I.O."/>
            <person name="Guillou S."/>
            <person name="Cros-Aarteil S."/>
            <person name="Calhoun S."/>
            <person name="Haridas S."/>
            <person name="Kuo A."/>
            <person name="Pangilinan J."/>
            <person name="Riley R."/>
            <person name="Labutti K."/>
            <person name="Andreopoulos B."/>
            <person name="Lipzen A."/>
            <person name="Chen C."/>
            <person name="Yanf M."/>
            <person name="Daum C."/>
            <person name="Ng V."/>
            <person name="Clum A."/>
            <person name="Steindorff A."/>
            <person name="Ohm R."/>
            <person name="Martin F."/>
            <person name="Silar P."/>
            <person name="Natvig D."/>
            <person name="Lalanne C."/>
            <person name="Gautier V."/>
            <person name="Ament-Velasquez S.L."/>
            <person name="Kruys A."/>
            <person name="Hutchinson M.I."/>
            <person name="Powell A.J."/>
            <person name="Barry K."/>
            <person name="Miller A.N."/>
            <person name="Grigoriev I.V."/>
            <person name="Debuchy R."/>
            <person name="Gladieux P."/>
            <person name="Thoren M.H."/>
            <person name="Johannesson H."/>
        </authorList>
    </citation>
    <scope>NUCLEOTIDE SEQUENCE</scope>
    <source>
        <strain evidence="6">PSN324</strain>
    </source>
</reference>
<feature type="transmembrane region" description="Helical" evidence="2">
    <location>
        <begin position="514"/>
        <end position="536"/>
    </location>
</feature>
<dbReference type="PANTHER" id="PTHR47815:SF1">
    <property type="entry name" value="UNIVERSAL STRESS PROTEIN A FAMILY PROTEIN C25B2.10"/>
    <property type="match status" value="1"/>
</dbReference>
<feature type="transmembrane region" description="Helical" evidence="2">
    <location>
        <begin position="1052"/>
        <end position="1070"/>
    </location>
</feature>
<name>A0AAV9HCU5_9PEZI</name>
<accession>A0AAV9HCU5</accession>
<feature type="transmembrane region" description="Helical" evidence="2">
    <location>
        <begin position="633"/>
        <end position="657"/>
    </location>
</feature>
<feature type="compositionally biased region" description="Polar residues" evidence="1">
    <location>
        <begin position="99"/>
        <end position="120"/>
    </location>
</feature>
<keyword evidence="2" id="KW-0472">Membrane</keyword>
<evidence type="ECO:0000313" key="6">
    <source>
        <dbReference type="EMBL" id="KAK4458054.1"/>
    </source>
</evidence>
<feature type="transmembrane region" description="Helical" evidence="2">
    <location>
        <begin position="963"/>
        <end position="984"/>
    </location>
</feature>
<dbReference type="InterPro" id="IPR006016">
    <property type="entry name" value="UspA"/>
</dbReference>
<reference evidence="6" key="1">
    <citation type="journal article" date="2023" name="Mol. Phylogenet. Evol.">
        <title>Genome-scale phylogeny and comparative genomics of the fungal order Sordariales.</title>
        <authorList>
            <person name="Hensen N."/>
            <person name="Bonometti L."/>
            <person name="Westerberg I."/>
            <person name="Brannstrom I.O."/>
            <person name="Guillou S."/>
            <person name="Cros-Aarteil S."/>
            <person name="Calhoun S."/>
            <person name="Haridas S."/>
            <person name="Kuo A."/>
            <person name="Mondo S."/>
            <person name="Pangilinan J."/>
            <person name="Riley R."/>
            <person name="LaButti K."/>
            <person name="Andreopoulos B."/>
            <person name="Lipzen A."/>
            <person name="Chen C."/>
            <person name="Yan M."/>
            <person name="Daum C."/>
            <person name="Ng V."/>
            <person name="Clum A."/>
            <person name="Steindorff A."/>
            <person name="Ohm R.A."/>
            <person name="Martin F."/>
            <person name="Silar P."/>
            <person name="Natvig D.O."/>
            <person name="Lalanne C."/>
            <person name="Gautier V."/>
            <person name="Ament-Velasquez S.L."/>
            <person name="Kruys A."/>
            <person name="Hutchinson M.I."/>
            <person name="Powell A.J."/>
            <person name="Barry K."/>
            <person name="Miller A.N."/>
            <person name="Grigoriev I.V."/>
            <person name="Debuchy R."/>
            <person name="Gladieux P."/>
            <person name="Hiltunen Thoren M."/>
            <person name="Johannesson H."/>
        </authorList>
    </citation>
    <scope>NUCLEOTIDE SEQUENCE</scope>
    <source>
        <strain evidence="6">PSN324</strain>
    </source>
</reference>
<feature type="region of interest" description="Disordered" evidence="1">
    <location>
        <begin position="1"/>
        <end position="173"/>
    </location>
</feature>
<evidence type="ECO:0000256" key="2">
    <source>
        <dbReference type="SAM" id="Phobius"/>
    </source>
</evidence>
<evidence type="ECO:0000259" key="3">
    <source>
        <dbReference type="Pfam" id="PF00582"/>
    </source>
</evidence>
<dbReference type="AlphaFoldDB" id="A0AAV9HCU5"/>